<dbReference type="Pfam" id="PF00096">
    <property type="entry name" value="zf-C2H2"/>
    <property type="match status" value="1"/>
</dbReference>
<feature type="compositionally biased region" description="Acidic residues" evidence="6">
    <location>
        <begin position="63"/>
        <end position="93"/>
    </location>
</feature>
<evidence type="ECO:0000256" key="6">
    <source>
        <dbReference type="SAM" id="MobiDB-lite"/>
    </source>
</evidence>
<dbReference type="GeneID" id="109612614"/>
<gene>
    <name evidence="9" type="primary">LOC109612614</name>
</gene>
<dbReference type="VEuPathDB" id="VectorBase:MDOMA2_016245"/>
<feature type="compositionally biased region" description="Low complexity" evidence="6">
    <location>
        <begin position="107"/>
        <end position="121"/>
    </location>
</feature>
<keyword evidence="2" id="KW-0677">Repeat</keyword>
<dbReference type="Gene3D" id="3.30.160.60">
    <property type="entry name" value="Classic Zinc Finger"/>
    <property type="match status" value="1"/>
</dbReference>
<dbReference type="RefSeq" id="XP_019892362.1">
    <property type="nucleotide sequence ID" value="XM_020036803.2"/>
</dbReference>
<accession>A0A9J7DI67</accession>
<name>A0A9J7DI67_MUSDO</name>
<dbReference type="PROSITE" id="PS50157">
    <property type="entry name" value="ZINC_FINGER_C2H2_2"/>
    <property type="match status" value="1"/>
</dbReference>
<dbReference type="Proteomes" id="UP001652621">
    <property type="component" value="Unplaced"/>
</dbReference>
<keyword evidence="1" id="KW-0479">Metal-binding</keyword>
<dbReference type="OrthoDB" id="407106at2759"/>
<dbReference type="AlphaFoldDB" id="A0A9J7DI67"/>
<proteinExistence type="predicted"/>
<evidence type="ECO:0000256" key="2">
    <source>
        <dbReference type="ARBA" id="ARBA00022737"/>
    </source>
</evidence>
<sequence length="198" mass="22577">MFAEEDNLKCELKNERIESPDLLIVKHEVDLEKDEVYPVRYPQASTSAAAGKISLPNRQAYENIEESEIYDITDDDEEDFAGNNNDDDDDDFDIMYYPNNSKRKSSSSRSSSLAGAAGSSAKKTKNSTRDSGSSKPFACPNCPKSYTMRCNLNRHLRVECNREPKFSCRICQTKYYYRCSLVQHAKSAHDLDLRNEKD</sequence>
<dbReference type="SUPFAM" id="SSF57667">
    <property type="entry name" value="beta-beta-alpha zinc fingers"/>
    <property type="match status" value="1"/>
</dbReference>
<keyword evidence="4" id="KW-0862">Zinc</keyword>
<keyword evidence="8" id="KW-1185">Reference proteome</keyword>
<protein>
    <submittedName>
        <fullName evidence="9">Protein glass-like</fullName>
    </submittedName>
</protein>
<evidence type="ECO:0000256" key="5">
    <source>
        <dbReference type="PROSITE-ProRule" id="PRU00042"/>
    </source>
</evidence>
<evidence type="ECO:0000259" key="7">
    <source>
        <dbReference type="PROSITE" id="PS50157"/>
    </source>
</evidence>
<feature type="region of interest" description="Disordered" evidence="6">
    <location>
        <begin position="42"/>
        <end position="136"/>
    </location>
</feature>
<dbReference type="PROSITE" id="PS00028">
    <property type="entry name" value="ZINC_FINGER_C2H2_1"/>
    <property type="match status" value="1"/>
</dbReference>
<dbReference type="FunFam" id="3.30.160.60:FF:000100">
    <property type="entry name" value="Zinc finger 45-like"/>
    <property type="match status" value="1"/>
</dbReference>
<evidence type="ECO:0000313" key="8">
    <source>
        <dbReference type="Proteomes" id="UP001652621"/>
    </source>
</evidence>
<dbReference type="SMART" id="SM00355">
    <property type="entry name" value="ZnF_C2H2"/>
    <property type="match status" value="2"/>
</dbReference>
<evidence type="ECO:0000313" key="9">
    <source>
        <dbReference type="RefSeq" id="XP_019892362.1"/>
    </source>
</evidence>
<reference evidence="9" key="1">
    <citation type="submission" date="2025-08" db="UniProtKB">
        <authorList>
            <consortium name="RefSeq"/>
        </authorList>
    </citation>
    <scope>IDENTIFICATION</scope>
    <source>
        <strain evidence="9">Aabys</strain>
        <tissue evidence="9">Whole body</tissue>
    </source>
</reference>
<organism evidence="8 9">
    <name type="scientific">Musca domestica</name>
    <name type="common">House fly</name>
    <dbReference type="NCBI Taxonomy" id="7370"/>
    <lineage>
        <taxon>Eukaryota</taxon>
        <taxon>Metazoa</taxon>
        <taxon>Ecdysozoa</taxon>
        <taxon>Arthropoda</taxon>
        <taxon>Hexapoda</taxon>
        <taxon>Insecta</taxon>
        <taxon>Pterygota</taxon>
        <taxon>Neoptera</taxon>
        <taxon>Endopterygota</taxon>
        <taxon>Diptera</taxon>
        <taxon>Brachycera</taxon>
        <taxon>Muscomorpha</taxon>
        <taxon>Muscoidea</taxon>
        <taxon>Muscidae</taxon>
        <taxon>Musca</taxon>
    </lineage>
</organism>
<dbReference type="InterPro" id="IPR013087">
    <property type="entry name" value="Znf_C2H2_type"/>
</dbReference>
<dbReference type="InterPro" id="IPR036236">
    <property type="entry name" value="Znf_C2H2_sf"/>
</dbReference>
<evidence type="ECO:0000256" key="3">
    <source>
        <dbReference type="ARBA" id="ARBA00022771"/>
    </source>
</evidence>
<evidence type="ECO:0000256" key="1">
    <source>
        <dbReference type="ARBA" id="ARBA00022723"/>
    </source>
</evidence>
<feature type="domain" description="C2H2-type" evidence="7">
    <location>
        <begin position="137"/>
        <end position="164"/>
    </location>
</feature>
<dbReference type="GO" id="GO:0008270">
    <property type="term" value="F:zinc ion binding"/>
    <property type="evidence" value="ECO:0007669"/>
    <property type="project" value="UniProtKB-KW"/>
</dbReference>
<evidence type="ECO:0000256" key="4">
    <source>
        <dbReference type="ARBA" id="ARBA00022833"/>
    </source>
</evidence>
<keyword evidence="3 5" id="KW-0863">Zinc-finger</keyword>
<dbReference type="KEGG" id="mde:109612614"/>